<protein>
    <submittedName>
        <fullName evidence="1">Uncharacterized protein</fullName>
    </submittedName>
</protein>
<gene>
    <name evidence="1" type="ORF">BVG16_07600</name>
</gene>
<dbReference type="AlphaFoldDB" id="A0A1T2XLG8"/>
<reference evidence="1 2" key="1">
    <citation type="submission" date="2017-01" db="EMBL/GenBank/DDBJ databases">
        <title>Genome analysis of Paenibacillus selenitrireducens ES3-24.</title>
        <authorList>
            <person name="Xu D."/>
            <person name="Yao R."/>
            <person name="Zheng S."/>
        </authorList>
    </citation>
    <scope>NUCLEOTIDE SEQUENCE [LARGE SCALE GENOMIC DNA]</scope>
    <source>
        <strain evidence="1 2">ES3-24</strain>
    </source>
</reference>
<dbReference type="Proteomes" id="UP000190188">
    <property type="component" value="Unassembled WGS sequence"/>
</dbReference>
<dbReference type="RefSeq" id="WP_078497919.1">
    <property type="nucleotide sequence ID" value="NZ_MSZX01000002.1"/>
</dbReference>
<evidence type="ECO:0000313" key="1">
    <source>
        <dbReference type="EMBL" id="OPA80576.1"/>
    </source>
</evidence>
<sequence>MYNSYLISDEILFEAKPDAVPYNYRISYKMAQLCLIIEMCCRGGCSLLKLHMISIGLSTKQDMDKLKDLAYDRLTSYTVVRFDPAVNHAVRYAVAEGLIFQQQNGLFRLTKTGKIYVKRIIKNTELMCDEKRYLFSLSTMLTEEKIKALTSLWRYSSAEN</sequence>
<dbReference type="OrthoDB" id="2989760at2"/>
<organism evidence="1 2">
    <name type="scientific">Paenibacillus selenitireducens</name>
    <dbReference type="NCBI Taxonomy" id="1324314"/>
    <lineage>
        <taxon>Bacteria</taxon>
        <taxon>Bacillati</taxon>
        <taxon>Bacillota</taxon>
        <taxon>Bacilli</taxon>
        <taxon>Bacillales</taxon>
        <taxon>Paenibacillaceae</taxon>
        <taxon>Paenibacillus</taxon>
    </lineage>
</organism>
<accession>A0A1T2XLG8</accession>
<dbReference type="EMBL" id="MSZX01000002">
    <property type="protein sequence ID" value="OPA80576.1"/>
    <property type="molecule type" value="Genomic_DNA"/>
</dbReference>
<proteinExistence type="predicted"/>
<keyword evidence="2" id="KW-1185">Reference proteome</keyword>
<comment type="caution">
    <text evidence="1">The sequence shown here is derived from an EMBL/GenBank/DDBJ whole genome shotgun (WGS) entry which is preliminary data.</text>
</comment>
<evidence type="ECO:0000313" key="2">
    <source>
        <dbReference type="Proteomes" id="UP000190188"/>
    </source>
</evidence>
<name>A0A1T2XLG8_9BACL</name>
<dbReference type="STRING" id="1324314.BVG16_07600"/>